<gene>
    <name evidence="3" type="ORF">F2P56_011716</name>
</gene>
<dbReference type="EMBL" id="LIHL02000005">
    <property type="protein sequence ID" value="KAF5471272.1"/>
    <property type="molecule type" value="Genomic_DNA"/>
</dbReference>
<dbReference type="InterPro" id="IPR017853">
    <property type="entry name" value="GH"/>
</dbReference>
<dbReference type="AlphaFoldDB" id="A0A833XLR3"/>
<dbReference type="GO" id="GO:0005975">
    <property type="term" value="P:carbohydrate metabolic process"/>
    <property type="evidence" value="ECO:0007669"/>
    <property type="project" value="InterPro"/>
</dbReference>
<comment type="similarity">
    <text evidence="1 2">Belongs to the glycosyl hydrolase 1 family.</text>
</comment>
<dbReference type="Proteomes" id="UP000619265">
    <property type="component" value="Unassembled WGS sequence"/>
</dbReference>
<dbReference type="Pfam" id="PF00232">
    <property type="entry name" value="Glyco_hydro_1"/>
    <property type="match status" value="1"/>
</dbReference>
<evidence type="ECO:0000256" key="1">
    <source>
        <dbReference type="ARBA" id="ARBA00010838"/>
    </source>
</evidence>
<sequence length="202" mass="23551">AAVKVFKQKYQAVQKGVIGITHVCYWMVPYTNSKPDIDAASRALDFMFGWFMDPLTNGDYPHSMRTLVGRRLPKFTEEQSELVKGSYDFIGMNYYTANYAAFAPSYNYVNKSYTTDSLVNQTYERNGVLIGPQAASSWLHVVPSGIRDLLKYTKEKYYNPQIYITENGYTVRFGIYFIDYNDNLKRYPKLSAHWFKNFLKKY</sequence>
<evidence type="ECO:0000313" key="3">
    <source>
        <dbReference type="EMBL" id="KAF5471272.1"/>
    </source>
</evidence>
<reference evidence="3" key="2">
    <citation type="submission" date="2020-03" db="EMBL/GenBank/DDBJ databases">
        <title>Walnut 2.0.</title>
        <authorList>
            <person name="Marrano A."/>
            <person name="Britton M."/>
            <person name="Zimin A.V."/>
            <person name="Zaini P.A."/>
            <person name="Workman R."/>
            <person name="Puiu D."/>
            <person name="Bianco L."/>
            <person name="Allen B.J."/>
            <person name="Troggio M."/>
            <person name="Leslie C.A."/>
            <person name="Timp W."/>
            <person name="Dendekar A."/>
            <person name="Salzberg S.L."/>
            <person name="Neale D.B."/>
        </authorList>
    </citation>
    <scope>NUCLEOTIDE SEQUENCE</scope>
    <source>
        <tissue evidence="3">Leaves</tissue>
    </source>
</reference>
<evidence type="ECO:0000256" key="2">
    <source>
        <dbReference type="RuleBase" id="RU003690"/>
    </source>
</evidence>
<dbReference type="Gene3D" id="3.20.20.80">
    <property type="entry name" value="Glycosidases"/>
    <property type="match status" value="2"/>
</dbReference>
<evidence type="ECO:0000313" key="4">
    <source>
        <dbReference type="Proteomes" id="UP000619265"/>
    </source>
</evidence>
<dbReference type="PANTHER" id="PTHR10353:SF318">
    <property type="entry name" value="BETA-GLUCOSIDASE 31-RELATED"/>
    <property type="match status" value="1"/>
</dbReference>
<dbReference type="GO" id="GO:0004553">
    <property type="term" value="F:hydrolase activity, hydrolyzing O-glycosyl compounds"/>
    <property type="evidence" value="ECO:0007669"/>
    <property type="project" value="InterPro"/>
</dbReference>
<dbReference type="SUPFAM" id="SSF51445">
    <property type="entry name" value="(Trans)glycosidases"/>
    <property type="match status" value="1"/>
</dbReference>
<organism evidence="3 4">
    <name type="scientific">Juglans regia</name>
    <name type="common">English walnut</name>
    <dbReference type="NCBI Taxonomy" id="51240"/>
    <lineage>
        <taxon>Eukaryota</taxon>
        <taxon>Viridiplantae</taxon>
        <taxon>Streptophyta</taxon>
        <taxon>Embryophyta</taxon>
        <taxon>Tracheophyta</taxon>
        <taxon>Spermatophyta</taxon>
        <taxon>Magnoliopsida</taxon>
        <taxon>eudicotyledons</taxon>
        <taxon>Gunneridae</taxon>
        <taxon>Pentapetalae</taxon>
        <taxon>rosids</taxon>
        <taxon>fabids</taxon>
        <taxon>Fagales</taxon>
        <taxon>Juglandaceae</taxon>
        <taxon>Juglans</taxon>
    </lineage>
</organism>
<dbReference type="PANTHER" id="PTHR10353">
    <property type="entry name" value="GLYCOSYL HYDROLASE"/>
    <property type="match status" value="1"/>
</dbReference>
<proteinExistence type="inferred from homology"/>
<reference evidence="3" key="1">
    <citation type="submission" date="2015-10" db="EMBL/GenBank/DDBJ databases">
        <authorList>
            <person name="Martinez-Garcia P.J."/>
            <person name="Crepeau M.W."/>
            <person name="Puiu D."/>
            <person name="Gonzalez-Ibeas D."/>
            <person name="Whalen J."/>
            <person name="Stevens K."/>
            <person name="Paul R."/>
            <person name="Butterfield T."/>
            <person name="Britton M."/>
            <person name="Reagan R."/>
            <person name="Chakraborty S."/>
            <person name="Walawage S.L."/>
            <person name="Vasquez-Gross H.A."/>
            <person name="Cardeno C."/>
            <person name="Famula R."/>
            <person name="Pratt K."/>
            <person name="Kuruganti S."/>
            <person name="Aradhya M.K."/>
            <person name="Leslie C.A."/>
            <person name="Dandekar A.M."/>
            <person name="Salzberg S.L."/>
            <person name="Wegrzyn J.L."/>
            <person name="Langley C.H."/>
            <person name="Neale D.B."/>
        </authorList>
    </citation>
    <scope>NUCLEOTIDE SEQUENCE</scope>
    <source>
        <tissue evidence="3">Leaves</tissue>
    </source>
</reference>
<accession>A0A833XLR3</accession>
<name>A0A833XLR3_JUGRE</name>
<comment type="caution">
    <text evidence="3">The sequence shown here is derived from an EMBL/GenBank/DDBJ whole genome shotgun (WGS) entry which is preliminary data.</text>
</comment>
<feature type="non-terminal residue" evidence="3">
    <location>
        <position position="202"/>
    </location>
</feature>
<protein>
    <submittedName>
        <fullName evidence="3">Uncharacterized protein</fullName>
    </submittedName>
</protein>
<dbReference type="InterPro" id="IPR001360">
    <property type="entry name" value="Glyco_hydro_1"/>
</dbReference>
<dbReference type="PRINTS" id="PR00131">
    <property type="entry name" value="GLHYDRLASE1"/>
</dbReference>
<dbReference type="Gramene" id="Jr05_15490_p1">
    <property type="protein sequence ID" value="cds.Jr05_15490_p1"/>
    <property type="gene ID" value="Jr05_15490"/>
</dbReference>